<dbReference type="InterPro" id="IPR045051">
    <property type="entry name" value="SBT"/>
</dbReference>
<reference evidence="11" key="1">
    <citation type="submission" date="2021-05" db="EMBL/GenBank/DDBJ databases">
        <title>Molecular characterization for Shewanella algae harboring chromosomal blaOXA-55-like strains isolated from clinical and environment sample.</title>
        <authorList>
            <person name="Ohama Y."/>
            <person name="Aoki K."/>
            <person name="Harada S."/>
            <person name="Moriya K."/>
            <person name="Ishii Y."/>
            <person name="Tateda K."/>
        </authorList>
    </citation>
    <scope>NUCLEOTIDE SEQUENCE</scope>
    <source>
        <strain evidence="11">JCM 11563</strain>
    </source>
</reference>
<dbReference type="PROSITE" id="PS00138">
    <property type="entry name" value="SUBTILASE_SER"/>
    <property type="match status" value="1"/>
</dbReference>
<dbReference type="GO" id="GO:0008233">
    <property type="term" value="F:peptidase activity"/>
    <property type="evidence" value="ECO:0007669"/>
    <property type="project" value="UniProtKB-KW"/>
</dbReference>
<dbReference type="Gene3D" id="2.60.40.2310">
    <property type="match status" value="1"/>
</dbReference>
<dbReference type="InterPro" id="IPR000209">
    <property type="entry name" value="Peptidase_S8/S53_dom"/>
</dbReference>
<feature type="domain" description="PA" evidence="10">
    <location>
        <begin position="471"/>
        <end position="564"/>
    </location>
</feature>
<evidence type="ECO:0000313" key="12">
    <source>
        <dbReference type="Proteomes" id="UP000887104"/>
    </source>
</evidence>
<evidence type="ECO:0000259" key="10">
    <source>
        <dbReference type="Pfam" id="PF02225"/>
    </source>
</evidence>
<feature type="active site" description="Charge relay system" evidence="6">
    <location>
        <position position="648"/>
    </location>
</feature>
<gene>
    <name evidence="11" type="ORF">TUM4438_12200</name>
</gene>
<dbReference type="InterPro" id="IPR020008">
    <property type="entry name" value="GlyGly_CTERM"/>
</dbReference>
<name>A0ABQ4P7C9_9GAMM</name>
<evidence type="ECO:0000256" key="6">
    <source>
        <dbReference type="PROSITE-ProRule" id="PRU01240"/>
    </source>
</evidence>
<evidence type="ECO:0000259" key="9">
    <source>
        <dbReference type="Pfam" id="PF00082"/>
    </source>
</evidence>
<feature type="signal peptide" evidence="8">
    <location>
        <begin position="1"/>
        <end position="22"/>
    </location>
</feature>
<dbReference type="InterPro" id="IPR036852">
    <property type="entry name" value="Peptidase_S8/S53_dom_sf"/>
</dbReference>
<dbReference type="Pfam" id="PF02225">
    <property type="entry name" value="PA"/>
    <property type="match status" value="1"/>
</dbReference>
<dbReference type="InterPro" id="IPR023828">
    <property type="entry name" value="Peptidase_S8_Ser-AS"/>
</dbReference>
<accession>A0ABQ4P7C9</accession>
<keyword evidence="4 6" id="KW-0720">Serine protease</keyword>
<dbReference type="InterPro" id="IPR003137">
    <property type="entry name" value="PA_domain"/>
</dbReference>
<proteinExistence type="inferred from homology"/>
<dbReference type="Gene3D" id="2.60.40.10">
    <property type="entry name" value="Immunoglobulins"/>
    <property type="match status" value="1"/>
</dbReference>
<dbReference type="InterPro" id="IPR015500">
    <property type="entry name" value="Peptidase_S8_subtilisin-rel"/>
</dbReference>
<keyword evidence="3 6" id="KW-0378">Hydrolase</keyword>
<dbReference type="Pfam" id="PF00082">
    <property type="entry name" value="Peptidase_S8"/>
    <property type="match status" value="1"/>
</dbReference>
<dbReference type="InterPro" id="IPR013783">
    <property type="entry name" value="Ig-like_fold"/>
</dbReference>
<comment type="caution">
    <text evidence="11">The sequence shown here is derived from an EMBL/GenBank/DDBJ whole genome shotgun (WGS) entry which is preliminary data.</text>
</comment>
<feature type="active site" description="Charge relay system" evidence="6">
    <location>
        <position position="221"/>
    </location>
</feature>
<dbReference type="InterPro" id="IPR034197">
    <property type="entry name" value="Peptidases_S8_3"/>
</dbReference>
<evidence type="ECO:0000256" key="5">
    <source>
        <dbReference type="ARBA" id="ARBA00023180"/>
    </source>
</evidence>
<evidence type="ECO:0000256" key="3">
    <source>
        <dbReference type="ARBA" id="ARBA00022801"/>
    </source>
</evidence>
<feature type="active site" description="Charge relay system" evidence="6">
    <location>
        <position position="296"/>
    </location>
</feature>
<dbReference type="InterPro" id="IPR023827">
    <property type="entry name" value="Peptidase_S8_Asp-AS"/>
</dbReference>
<evidence type="ECO:0000256" key="2">
    <source>
        <dbReference type="ARBA" id="ARBA00022729"/>
    </source>
</evidence>
<dbReference type="GO" id="GO:0006508">
    <property type="term" value="P:proteolysis"/>
    <property type="evidence" value="ECO:0007669"/>
    <property type="project" value="UniProtKB-KW"/>
</dbReference>
<evidence type="ECO:0000256" key="4">
    <source>
        <dbReference type="ARBA" id="ARBA00022825"/>
    </source>
</evidence>
<dbReference type="PRINTS" id="PR00723">
    <property type="entry name" value="SUBTILISIN"/>
</dbReference>
<keyword evidence="5" id="KW-0325">Glycoprotein</keyword>
<comment type="similarity">
    <text evidence="6 7">Belongs to the peptidase S8 family.</text>
</comment>
<evidence type="ECO:0000256" key="1">
    <source>
        <dbReference type="ARBA" id="ARBA00022670"/>
    </source>
</evidence>
<dbReference type="Gene3D" id="3.40.50.200">
    <property type="entry name" value="Peptidase S8/S53 domain"/>
    <property type="match status" value="1"/>
</dbReference>
<keyword evidence="1 6" id="KW-0645">Protease</keyword>
<dbReference type="EMBL" id="BPEY01000015">
    <property type="protein sequence ID" value="GIU43394.1"/>
    <property type="molecule type" value="Genomic_DNA"/>
</dbReference>
<feature type="domain" description="Peptidase S8/S53" evidence="9">
    <location>
        <begin position="212"/>
        <end position="684"/>
    </location>
</feature>
<protein>
    <submittedName>
        <fullName evidence="11">Protease</fullName>
    </submittedName>
</protein>
<feature type="chain" id="PRO_5045079790" evidence="8">
    <location>
        <begin position="23"/>
        <end position="1266"/>
    </location>
</feature>
<dbReference type="SUPFAM" id="SSF52743">
    <property type="entry name" value="Subtilisin-like"/>
    <property type="match status" value="1"/>
</dbReference>
<dbReference type="PANTHER" id="PTHR10795">
    <property type="entry name" value="PROPROTEIN CONVERTASE SUBTILISIN/KEXIN"/>
    <property type="match status" value="1"/>
</dbReference>
<sequence length="1266" mass="132095">MKTKIAIAVSTALVTMSASAMAVQHDLNQQITLLNSDAARANIAVVDSKSDSYSETQVVRSNAIFTPEADLADGVYRYFVRLTESPVALYQGGIEGFKATSLEKVSGKNGKLDVTSASVKSYRSFLSSRQDDVIQKARAAIGQLDIKQRTTLAYNGLVVEMTQEQAATLANVAGIANIQREILRKPTTDSGPAIIKAPSVWSGEATGTESKGAGMIVGIIDTGINTDHPSFADIGGDGYDHSNPWGPGVFSGDCAGDYPELCNDKLIGVHSWPAVTDRYLDYDIDVPANGEDYNGHGSHTAGTTAGNVLKNTNVPNVDGEDTGVVFESMSGVAPHANIVSYQVCLPGENDEIGFAGCLPSLTVLAVEHAIENGVDALNYSIGGGSSNPWNDADALAFLSARKAGIHVATSAGNSGPGPETVGSPGDAPWLTTVAAYTHDRDFSEKNIGEFSGGDTAVPEALTGKAMTGEFTGSVVYAGNFENSNDPDNDPAQCLEPFPAETFADNTIVVCDRGAIARVDKGRNVLAGGASGLVLANLQGGADSVVADAHVLPAIHIDADKGDALKTWLASGAEHMATITGTEVVQDEDLARIAAGFTSRGPNKSVPDVIAPSIAAPGVSIFAAYADQQSDGFKQNPDPSDYGFLSGTSMASPHVAGALTLLASIHPDWTPAEVQSALMLTANQETFKEDGVTPSDFFDMGAGYANVEAAAKTGLVMDESYVDYVKADPALGGQPSQINLPTIANAKCVGECTWTRTVKATKDGTWTADSLGATDGLILSVTPAEFELKAGETQELTVTADVSAASVGWNFANIQLQSEGMPDVKLPVAVKAGTDNLPASLDIIAGRSQGSMTYTGFVSSELTDITAGVYDKATALIAPITLNVPEDGFNYVGLEFPALANVIISTSSDTAPDVDLRILDENFANIGSSAGPDSNESVAFTNLPAGVYYLVVDGYTASTPGGTDEVTINVTSVLANDESKSTDVSVAVDESAGEFSLTFDWNTDSNSSGILILTSGDQSSEVQVPVSITRKNDVSHVHSLSDAMTAGVPSRVSFNVAPNFSDEDKEYSFSAQMSAGHKVANISNDGTQEGNIISWTVVQEASSGEAMSVGFDFIPTKAGSAYAMKLTNEFGDDMVEETVKFGVSEVAPVAMADAPEWVVEGLTVNVSGAGSYDGNDDKLTYEWVQTGGVPILFDNKAESFSFAAPEVGRQGDILSFELTVSDSNGNSDKATTVVSVSEAKELDKGGSIGWVGLLLLPVVWMRRKLKA</sequence>
<dbReference type="CDD" id="cd04852">
    <property type="entry name" value="Peptidases_S8_3"/>
    <property type="match status" value="1"/>
</dbReference>
<evidence type="ECO:0000256" key="7">
    <source>
        <dbReference type="RuleBase" id="RU003355"/>
    </source>
</evidence>
<organism evidence="11 12">
    <name type="scientific">Shewanella sairae</name>
    <dbReference type="NCBI Taxonomy" id="190310"/>
    <lineage>
        <taxon>Bacteria</taxon>
        <taxon>Pseudomonadati</taxon>
        <taxon>Pseudomonadota</taxon>
        <taxon>Gammaproteobacteria</taxon>
        <taxon>Alteromonadales</taxon>
        <taxon>Shewanellaceae</taxon>
        <taxon>Shewanella</taxon>
    </lineage>
</organism>
<keyword evidence="2 8" id="KW-0732">Signal</keyword>
<dbReference type="PROSITE" id="PS51892">
    <property type="entry name" value="SUBTILASE"/>
    <property type="match status" value="1"/>
</dbReference>
<dbReference type="PROSITE" id="PS00136">
    <property type="entry name" value="SUBTILASE_ASP"/>
    <property type="match status" value="1"/>
</dbReference>
<keyword evidence="12" id="KW-1185">Reference proteome</keyword>
<dbReference type="RefSeq" id="WP_276516279.1">
    <property type="nucleotide sequence ID" value="NZ_BPEY01000015.1"/>
</dbReference>
<dbReference type="Gene3D" id="3.50.30.30">
    <property type="match status" value="1"/>
</dbReference>
<dbReference type="CDD" id="cd02120">
    <property type="entry name" value="PA_subtilisin_like"/>
    <property type="match status" value="1"/>
</dbReference>
<dbReference type="NCBIfam" id="TIGR03501">
    <property type="entry name" value="GlyGly_CTERM"/>
    <property type="match status" value="1"/>
</dbReference>
<evidence type="ECO:0000313" key="11">
    <source>
        <dbReference type="EMBL" id="GIU43394.1"/>
    </source>
</evidence>
<dbReference type="Proteomes" id="UP000887104">
    <property type="component" value="Unassembled WGS sequence"/>
</dbReference>
<evidence type="ECO:0000256" key="8">
    <source>
        <dbReference type="SAM" id="SignalP"/>
    </source>
</evidence>
<dbReference type="Gene3D" id="2.60.120.380">
    <property type="match status" value="1"/>
</dbReference>